<dbReference type="EMBL" id="JAADJF010000117">
    <property type="protein sequence ID" value="KAF4438192.1"/>
    <property type="molecule type" value="Genomic_DNA"/>
</dbReference>
<proteinExistence type="predicted"/>
<comment type="caution">
    <text evidence="1">The sequence shown here is derived from an EMBL/GenBank/DDBJ whole genome shotgun (WGS) entry which is preliminary data.</text>
</comment>
<dbReference type="Proteomes" id="UP000536711">
    <property type="component" value="Unassembled WGS sequence"/>
</dbReference>
<keyword evidence="2" id="KW-1185">Reference proteome</keyword>
<name>A0A8H4JUZ9_9HYPO</name>
<gene>
    <name evidence="1" type="ORF">FACUT_5057</name>
</gene>
<organism evidence="1 2">
    <name type="scientific">Fusarium acutatum</name>
    <dbReference type="NCBI Taxonomy" id="78861"/>
    <lineage>
        <taxon>Eukaryota</taxon>
        <taxon>Fungi</taxon>
        <taxon>Dikarya</taxon>
        <taxon>Ascomycota</taxon>
        <taxon>Pezizomycotina</taxon>
        <taxon>Sordariomycetes</taxon>
        <taxon>Hypocreomycetidae</taxon>
        <taxon>Hypocreales</taxon>
        <taxon>Nectriaceae</taxon>
        <taxon>Fusarium</taxon>
        <taxon>Fusarium fujikuroi species complex</taxon>
    </lineage>
</organism>
<dbReference type="OrthoDB" id="3644718at2759"/>
<accession>A0A8H4JUZ9</accession>
<protein>
    <submittedName>
        <fullName evidence="1">Uncharacterized protein</fullName>
    </submittedName>
</protein>
<dbReference type="AlphaFoldDB" id="A0A8H4JUZ9"/>
<evidence type="ECO:0000313" key="1">
    <source>
        <dbReference type="EMBL" id="KAF4438192.1"/>
    </source>
</evidence>
<reference evidence="1 2" key="1">
    <citation type="submission" date="2020-01" db="EMBL/GenBank/DDBJ databases">
        <title>Identification and distribution of gene clusters putatively required for synthesis of sphingolipid metabolism inhibitors in phylogenetically diverse species of the filamentous fungus Fusarium.</title>
        <authorList>
            <person name="Kim H.-S."/>
            <person name="Busman M."/>
            <person name="Brown D.W."/>
            <person name="Divon H."/>
            <person name="Uhlig S."/>
            <person name="Proctor R.H."/>
        </authorList>
    </citation>
    <scope>NUCLEOTIDE SEQUENCE [LARGE SCALE GENOMIC DNA]</scope>
    <source>
        <strain evidence="1 2">NRRL 13308</strain>
    </source>
</reference>
<sequence>MIYDASELQGYRCTLYRLGDEIPVHECIKLRQIHVQMSDFPTSAYYEFPWGDGEFQELGEVWEDASKHQDCAEVIADLLPPSLEVLVLGNSTEITWMEMEEDILIRVILANKLPSLKVIFIEVSDDGHEIYPLTKLYEVGWEKGVDIRVNTNPQVPRHQI</sequence>
<evidence type="ECO:0000313" key="2">
    <source>
        <dbReference type="Proteomes" id="UP000536711"/>
    </source>
</evidence>